<proteinExistence type="evidence at transcript level"/>
<organism evidence="1">
    <name type="scientific">Hordeum vulgare subsp. vulgare</name>
    <name type="common">Domesticated barley</name>
    <dbReference type="NCBI Taxonomy" id="112509"/>
    <lineage>
        <taxon>Eukaryota</taxon>
        <taxon>Viridiplantae</taxon>
        <taxon>Streptophyta</taxon>
        <taxon>Embryophyta</taxon>
        <taxon>Tracheophyta</taxon>
        <taxon>Spermatophyta</taxon>
        <taxon>Magnoliopsida</taxon>
        <taxon>Liliopsida</taxon>
        <taxon>Poales</taxon>
        <taxon>Poaceae</taxon>
        <taxon>BOP clade</taxon>
        <taxon>Pooideae</taxon>
        <taxon>Triticodae</taxon>
        <taxon>Triticeae</taxon>
        <taxon>Hordeinae</taxon>
        <taxon>Hordeum</taxon>
    </lineage>
</organism>
<reference evidence="1" key="1">
    <citation type="journal article" date="2011" name="Plant Physiol.">
        <title>Comprehensive sequence analysis of 24,783 barley full-length cDNAs derived from 12 clone libraries.</title>
        <authorList>
            <person name="Matsumoto T."/>
            <person name="Tanaka T."/>
            <person name="Sakai H."/>
            <person name="Amano N."/>
            <person name="Kanamori H."/>
            <person name="Kurita K."/>
            <person name="Kikuta A."/>
            <person name="Kamiya K."/>
            <person name="Yamamoto M."/>
            <person name="Ikawa H."/>
            <person name="Fujii N."/>
            <person name="Hori K."/>
            <person name="Itoh T."/>
            <person name="Sato K."/>
        </authorList>
    </citation>
    <scope>NUCLEOTIDE SEQUENCE</scope>
    <source>
        <tissue evidence="1">Leaf</tissue>
    </source>
</reference>
<dbReference type="GeneID" id="123401510"/>
<protein>
    <submittedName>
        <fullName evidence="1">Predicted protein</fullName>
    </submittedName>
</protein>
<dbReference type="AlphaFoldDB" id="F2D7G4"/>
<dbReference type="RefSeq" id="XP_044951269.1">
    <property type="nucleotide sequence ID" value="XM_045095334.1"/>
</dbReference>
<name>F2D7G4_HORVV</name>
<dbReference type="InParanoid" id="F2D7G4"/>
<dbReference type="ExpressionAtlas" id="F2D7G4">
    <property type="expression patterns" value="baseline and differential"/>
</dbReference>
<dbReference type="KEGG" id="hvg:123401510"/>
<dbReference type="EMBL" id="AK359826">
    <property type="protein sequence ID" value="BAJ91035.1"/>
    <property type="molecule type" value="mRNA"/>
</dbReference>
<accession>F2D7G4</accession>
<evidence type="ECO:0000313" key="1">
    <source>
        <dbReference type="EMBL" id="BAJ91035.1"/>
    </source>
</evidence>
<sequence>MSSTSSNPPVDLEKGVAGPAATANQFTVSAAMPSPSSDLPFDLDLEKGAAWPAATKEGEEQAVLNPRLVKYMLTLDMIYCLLSFIPLVWAMKKFSNNQRDTWLVIIIASLVRMLLIGVALLAKKCTLGSDDGDLSTKLLAASKK</sequence>